<name>A0A2V1H452_9GAMM</name>
<evidence type="ECO:0000256" key="1">
    <source>
        <dbReference type="ARBA" id="ARBA00022679"/>
    </source>
</evidence>
<dbReference type="EC" id="2.1.3.-" evidence="3"/>
<evidence type="ECO:0000256" key="2">
    <source>
        <dbReference type="ARBA" id="ARBA00022691"/>
    </source>
</evidence>
<feature type="binding site" evidence="3 4">
    <location>
        <begin position="118"/>
        <end position="119"/>
    </location>
    <ligand>
        <name>S-adenosyl-L-methionine</name>
        <dbReference type="ChEBI" id="CHEBI:59789"/>
    </ligand>
</feature>
<dbReference type="CDD" id="cd02440">
    <property type="entry name" value="AdoMet_MTases"/>
    <property type="match status" value="1"/>
</dbReference>
<dbReference type="InterPro" id="IPR005271">
    <property type="entry name" value="CmoA"/>
</dbReference>
<keyword evidence="7" id="KW-1185">Reference proteome</keyword>
<dbReference type="NCBIfam" id="TIGR00740">
    <property type="entry name" value="carboxy-S-adenosyl-L-methionine synthase CmoA"/>
    <property type="match status" value="1"/>
</dbReference>
<evidence type="ECO:0000256" key="3">
    <source>
        <dbReference type="HAMAP-Rule" id="MF_01589"/>
    </source>
</evidence>
<gene>
    <name evidence="3" type="primary">cmoA</name>
    <name evidence="6" type="ORF">DC094_00490</name>
</gene>
<evidence type="ECO:0000313" key="6">
    <source>
        <dbReference type="EMBL" id="PVZ71555.1"/>
    </source>
</evidence>
<dbReference type="PANTHER" id="PTHR43861:SF2">
    <property type="entry name" value="CARBOXY-S-ADENOSYL-L-METHIONINE SYNTHASE"/>
    <property type="match status" value="1"/>
</dbReference>
<dbReference type="NCBIfam" id="NF011995">
    <property type="entry name" value="PRK15451.1"/>
    <property type="match status" value="1"/>
</dbReference>
<keyword evidence="2 3" id="KW-0949">S-adenosyl-L-methionine</keyword>
<dbReference type="Proteomes" id="UP000244906">
    <property type="component" value="Unassembled WGS sequence"/>
</dbReference>
<feature type="binding site" evidence="3 4">
    <location>
        <position position="40"/>
    </location>
    <ligand>
        <name>S-adenosyl-L-methionine</name>
        <dbReference type="ChEBI" id="CHEBI:59789"/>
    </ligand>
</feature>
<protein>
    <recommendedName>
        <fullName evidence="3">Carboxy-S-adenosyl-L-methionine synthase</fullName>
        <shortName evidence="3">Cx-SAM synthase</shortName>
        <ecNumber evidence="3">2.1.3.-</ecNumber>
    </recommendedName>
</protein>
<reference evidence="6 7" key="1">
    <citation type="submission" date="2018-04" db="EMBL/GenBank/DDBJ databases">
        <title>Thalassorhabdus spongiae gen. nov., sp. nov., isolated from a marine sponge in South-West Iceland.</title>
        <authorList>
            <person name="Knobloch S."/>
            <person name="Daussin A."/>
            <person name="Johannsson R."/>
            <person name="Marteinsson V.T."/>
        </authorList>
    </citation>
    <scope>NUCLEOTIDE SEQUENCE [LARGE SCALE GENOMIC DNA]</scope>
    <source>
        <strain evidence="6 7">Hp12</strain>
    </source>
</reference>
<dbReference type="PIRSF" id="PIRSF006325">
    <property type="entry name" value="MeTrfase_bac"/>
    <property type="match status" value="1"/>
</dbReference>
<dbReference type="GO" id="GO:0002098">
    <property type="term" value="P:tRNA wobble uridine modification"/>
    <property type="evidence" value="ECO:0007669"/>
    <property type="project" value="InterPro"/>
</dbReference>
<evidence type="ECO:0000259" key="5">
    <source>
        <dbReference type="Pfam" id="PF13649"/>
    </source>
</evidence>
<organism evidence="6 7">
    <name type="scientific">Pelagibaculum spongiae</name>
    <dbReference type="NCBI Taxonomy" id="2080658"/>
    <lineage>
        <taxon>Bacteria</taxon>
        <taxon>Pseudomonadati</taxon>
        <taxon>Pseudomonadota</taxon>
        <taxon>Gammaproteobacteria</taxon>
        <taxon>Oceanospirillales</taxon>
        <taxon>Pelagibaculum</taxon>
    </lineage>
</organism>
<comment type="function">
    <text evidence="3">Catalyzes the conversion of S-adenosyl-L-methionine (SAM) to carboxy-S-adenosyl-L-methionine (Cx-SAM).</text>
</comment>
<dbReference type="EMBL" id="QDDL01000001">
    <property type="protein sequence ID" value="PVZ71555.1"/>
    <property type="molecule type" value="Genomic_DNA"/>
</dbReference>
<dbReference type="GO" id="GO:0016743">
    <property type="term" value="F:carboxyl- or carbamoyltransferase activity"/>
    <property type="evidence" value="ECO:0007669"/>
    <property type="project" value="UniProtKB-UniRule"/>
</dbReference>
<feature type="binding site" evidence="3">
    <location>
        <position position="200"/>
    </location>
    <ligand>
        <name>S-adenosyl-L-methionine</name>
        <dbReference type="ChEBI" id="CHEBI:59789"/>
    </ligand>
</feature>
<sequence>MSDRQDDIYAHQHDVVEAFRFDEQVVNVFPDMIRRSVPGYPTIISMIGYLAERYAQPGSHCYDLGCSLGAASLSMRDNIPHADCKIIALDNSQAMVEKCRVLLLDQAGKSKVDVKLGDIRQQEIKNASVVVLNFTLQFIDRIDRDLLIQKIYDGLKPGGILILSEKLAFSDGRVHDMQTDMYYNFKRLNGYSEMEISQKRNALENVLTPDTLEVHQQRLRQSGFASCDVWFQCFNFCSMVAIKV</sequence>
<comment type="catalytic activity">
    <reaction evidence="3">
        <text>prephenate + S-adenosyl-L-methionine = carboxy-S-adenosyl-L-methionine + 3-phenylpyruvate + H2O</text>
        <dbReference type="Rhea" id="RHEA:51692"/>
        <dbReference type="ChEBI" id="CHEBI:15377"/>
        <dbReference type="ChEBI" id="CHEBI:18005"/>
        <dbReference type="ChEBI" id="CHEBI:29934"/>
        <dbReference type="ChEBI" id="CHEBI:59789"/>
        <dbReference type="ChEBI" id="CHEBI:134278"/>
    </reaction>
</comment>
<feature type="domain" description="Methyltransferase" evidence="5">
    <location>
        <begin position="63"/>
        <end position="159"/>
    </location>
</feature>
<dbReference type="Gene3D" id="3.40.50.150">
    <property type="entry name" value="Vaccinia Virus protein VP39"/>
    <property type="match status" value="1"/>
</dbReference>
<comment type="similarity">
    <text evidence="3">Belongs to the class I-like SAM-binding methyltransferase superfamily. Cx-SAM synthase family.</text>
</comment>
<feature type="binding site" evidence="3 4">
    <location>
        <position position="133"/>
    </location>
    <ligand>
        <name>S-adenosyl-L-methionine</name>
        <dbReference type="ChEBI" id="CHEBI:59789"/>
    </ligand>
</feature>
<dbReference type="OrthoDB" id="9779941at2"/>
<feature type="binding site" evidence="3 4">
    <location>
        <begin position="90"/>
        <end position="91"/>
    </location>
    <ligand>
        <name>S-adenosyl-L-methionine</name>
        <dbReference type="ChEBI" id="CHEBI:59789"/>
    </ligand>
</feature>
<proteinExistence type="inferred from homology"/>
<feature type="binding site" evidence="3 4">
    <location>
        <begin position="65"/>
        <end position="67"/>
    </location>
    <ligand>
        <name>S-adenosyl-L-methionine</name>
        <dbReference type="ChEBI" id="CHEBI:59789"/>
    </ligand>
</feature>
<dbReference type="RefSeq" id="WP_116685145.1">
    <property type="nucleotide sequence ID" value="NZ_CAWNYD010000001.1"/>
</dbReference>
<dbReference type="GO" id="GO:1904047">
    <property type="term" value="F:S-adenosyl-L-methionine binding"/>
    <property type="evidence" value="ECO:0007669"/>
    <property type="project" value="UniProtKB-UniRule"/>
</dbReference>
<dbReference type="InterPro" id="IPR029063">
    <property type="entry name" value="SAM-dependent_MTases_sf"/>
</dbReference>
<dbReference type="AlphaFoldDB" id="A0A2V1H452"/>
<keyword evidence="1 3" id="KW-0808">Transferase</keyword>
<accession>A0A2V1H452</accession>
<dbReference type="Pfam" id="PF13649">
    <property type="entry name" value="Methyltransf_25"/>
    <property type="match status" value="1"/>
</dbReference>
<dbReference type="SUPFAM" id="SSF53335">
    <property type="entry name" value="S-adenosyl-L-methionine-dependent methyltransferases"/>
    <property type="match status" value="1"/>
</dbReference>
<evidence type="ECO:0000256" key="4">
    <source>
        <dbReference type="PIRSR" id="PIRSR006325-1"/>
    </source>
</evidence>
<evidence type="ECO:0000313" key="7">
    <source>
        <dbReference type="Proteomes" id="UP000244906"/>
    </source>
</evidence>
<dbReference type="HAMAP" id="MF_01589">
    <property type="entry name" value="Cx_SAM_synthase"/>
    <property type="match status" value="1"/>
</dbReference>
<dbReference type="PANTHER" id="PTHR43861">
    <property type="entry name" value="TRANS-ACONITATE 2-METHYLTRANSFERASE-RELATED"/>
    <property type="match status" value="1"/>
</dbReference>
<dbReference type="InterPro" id="IPR041698">
    <property type="entry name" value="Methyltransf_25"/>
</dbReference>
<comment type="caution">
    <text evidence="6">The sequence shown here is derived from an EMBL/GenBank/DDBJ whole genome shotgun (WGS) entry which is preliminary data.</text>
</comment>
<comment type="subunit">
    <text evidence="3">Homodimer.</text>
</comment>